<evidence type="ECO:0000256" key="3">
    <source>
        <dbReference type="SAM" id="SignalP"/>
    </source>
</evidence>
<comment type="caution">
    <text evidence="5">The sequence shown here is derived from an EMBL/GenBank/DDBJ whole genome shotgun (WGS) entry which is preliminary data.</text>
</comment>
<dbReference type="AlphaFoldDB" id="A0A9W6W6Z9"/>
<dbReference type="Pfam" id="PF01520">
    <property type="entry name" value="Amidase_3"/>
    <property type="match status" value="1"/>
</dbReference>
<gene>
    <name evidence="5" type="ORF">Afil01_08610</name>
</gene>
<dbReference type="PROSITE" id="PS51257">
    <property type="entry name" value="PROKAR_LIPOPROTEIN"/>
    <property type="match status" value="1"/>
</dbReference>
<feature type="compositionally biased region" description="Low complexity" evidence="2">
    <location>
        <begin position="27"/>
        <end position="39"/>
    </location>
</feature>
<dbReference type="SUPFAM" id="SSF53187">
    <property type="entry name" value="Zn-dependent exopeptidases"/>
    <property type="match status" value="1"/>
</dbReference>
<reference evidence="5" key="1">
    <citation type="submission" date="2023-03" db="EMBL/GenBank/DDBJ databases">
        <title>Actinorhabdospora filicis NBRC 111898.</title>
        <authorList>
            <person name="Ichikawa N."/>
            <person name="Sato H."/>
            <person name="Tonouchi N."/>
        </authorList>
    </citation>
    <scope>NUCLEOTIDE SEQUENCE</scope>
    <source>
        <strain evidence="5">NBRC 111898</strain>
    </source>
</reference>
<dbReference type="PANTHER" id="PTHR30404:SF0">
    <property type="entry name" value="N-ACETYLMURAMOYL-L-ALANINE AMIDASE AMIC"/>
    <property type="match status" value="1"/>
</dbReference>
<evidence type="ECO:0000313" key="6">
    <source>
        <dbReference type="Proteomes" id="UP001165079"/>
    </source>
</evidence>
<feature type="chain" id="PRO_5040957881" description="MurNAc-LAA domain-containing protein" evidence="3">
    <location>
        <begin position="28"/>
        <end position="260"/>
    </location>
</feature>
<dbReference type="EMBL" id="BSTX01000001">
    <property type="protein sequence ID" value="GLZ76054.1"/>
    <property type="molecule type" value="Genomic_DNA"/>
</dbReference>
<dbReference type="RefSeq" id="WP_285661253.1">
    <property type="nucleotide sequence ID" value="NZ_BSTX01000001.1"/>
</dbReference>
<dbReference type="InterPro" id="IPR050695">
    <property type="entry name" value="N-acetylmuramoyl_amidase_3"/>
</dbReference>
<dbReference type="Gene3D" id="3.40.630.40">
    <property type="entry name" value="Zn-dependent exopeptidases"/>
    <property type="match status" value="1"/>
</dbReference>
<evidence type="ECO:0000313" key="5">
    <source>
        <dbReference type="EMBL" id="GLZ76054.1"/>
    </source>
</evidence>
<organism evidence="5 6">
    <name type="scientific">Actinorhabdospora filicis</name>
    <dbReference type="NCBI Taxonomy" id="1785913"/>
    <lineage>
        <taxon>Bacteria</taxon>
        <taxon>Bacillati</taxon>
        <taxon>Actinomycetota</taxon>
        <taxon>Actinomycetes</taxon>
        <taxon>Micromonosporales</taxon>
        <taxon>Micromonosporaceae</taxon>
        <taxon>Actinorhabdospora</taxon>
    </lineage>
</organism>
<evidence type="ECO:0000256" key="1">
    <source>
        <dbReference type="ARBA" id="ARBA00022801"/>
    </source>
</evidence>
<feature type="signal peptide" evidence="3">
    <location>
        <begin position="1"/>
        <end position="27"/>
    </location>
</feature>
<accession>A0A9W6W6Z9</accession>
<name>A0A9W6W6Z9_9ACTN</name>
<dbReference type="CDD" id="cd02696">
    <property type="entry name" value="MurNAc-LAA"/>
    <property type="match status" value="1"/>
</dbReference>
<dbReference type="SMART" id="SM00646">
    <property type="entry name" value="Ami_3"/>
    <property type="match status" value="1"/>
</dbReference>
<protein>
    <recommendedName>
        <fullName evidence="4">MurNAc-LAA domain-containing protein</fullName>
    </recommendedName>
</protein>
<keyword evidence="3" id="KW-0732">Signal</keyword>
<dbReference type="InterPro" id="IPR002508">
    <property type="entry name" value="MurNAc-LAA_cat"/>
</dbReference>
<dbReference type="GO" id="GO:0008745">
    <property type="term" value="F:N-acetylmuramoyl-L-alanine amidase activity"/>
    <property type="evidence" value="ECO:0007669"/>
    <property type="project" value="InterPro"/>
</dbReference>
<dbReference type="GO" id="GO:0009253">
    <property type="term" value="P:peptidoglycan catabolic process"/>
    <property type="evidence" value="ECO:0007669"/>
    <property type="project" value="InterPro"/>
</dbReference>
<proteinExistence type="predicted"/>
<keyword evidence="6" id="KW-1185">Reference proteome</keyword>
<dbReference type="Proteomes" id="UP001165079">
    <property type="component" value="Unassembled WGS sequence"/>
</dbReference>
<dbReference type="PANTHER" id="PTHR30404">
    <property type="entry name" value="N-ACETYLMURAMOYL-L-ALANINE AMIDASE"/>
    <property type="match status" value="1"/>
</dbReference>
<keyword evidence="1" id="KW-0378">Hydrolase</keyword>
<feature type="region of interest" description="Disordered" evidence="2">
    <location>
        <begin position="27"/>
        <end position="63"/>
    </location>
</feature>
<dbReference type="GO" id="GO:0030288">
    <property type="term" value="C:outer membrane-bounded periplasmic space"/>
    <property type="evidence" value="ECO:0007669"/>
    <property type="project" value="TreeGrafter"/>
</dbReference>
<evidence type="ECO:0000256" key="2">
    <source>
        <dbReference type="SAM" id="MobiDB-lite"/>
    </source>
</evidence>
<evidence type="ECO:0000259" key="4">
    <source>
        <dbReference type="SMART" id="SM00646"/>
    </source>
</evidence>
<feature type="domain" description="MurNAc-LAA" evidence="4">
    <location>
        <begin position="131"/>
        <end position="255"/>
    </location>
</feature>
<sequence>MSHRKPSRPLAVLAVLALALAGCASPAATPAGGSPTPGRAGDGPLAGITVAIDPGHNGGNAEHPEVIDAQVDVITKKKPCDTTGTETDDGYAEHAFNWDVAARLRELLEAQGATVLMTRADDNGVGPCITDRTATTNKADVAVSIHADGGSKEGHGFHIMEPVLIKGHTDDIVQPSHELALAIRDAYQDGTGLSPANYIGDHGINPRDDMGGLNLSEVPKVMVECGNMRNKGDADKLTDPGWRQRAAQSLAAGITAFLKR</sequence>